<proteinExistence type="predicted"/>
<dbReference type="InterPro" id="IPR047659">
    <property type="entry name" value="T7SS_assoc"/>
</dbReference>
<name>A0A1C6RZI5_9ACTN</name>
<accession>A0A1C6RZI5</accession>
<organism evidence="1 2">
    <name type="scientific">Micromonospora aurantiaca</name>
    <name type="common">nom. illeg.</name>
    <dbReference type="NCBI Taxonomy" id="47850"/>
    <lineage>
        <taxon>Bacteria</taxon>
        <taxon>Bacillati</taxon>
        <taxon>Actinomycetota</taxon>
        <taxon>Actinomycetes</taxon>
        <taxon>Micromonosporales</taxon>
        <taxon>Micromonosporaceae</taxon>
        <taxon>Micromonospora</taxon>
    </lineage>
</organism>
<dbReference type="Proteomes" id="UP000253958">
    <property type="component" value="Chromosome"/>
</dbReference>
<evidence type="ECO:0000313" key="2">
    <source>
        <dbReference type="Proteomes" id="UP000253958"/>
    </source>
</evidence>
<reference evidence="1 2" key="2">
    <citation type="submission" date="2018-08" db="EMBL/GenBank/DDBJ databases">
        <title>Streptomyces kandeliansis sp. nov., an endophytic bacterium isolated from mangrove plant.</title>
        <authorList>
            <person name="Wang R."/>
        </authorList>
    </citation>
    <scope>NUCLEOTIDE SEQUENCE [LARGE SCALE GENOMIC DNA]</scope>
    <source>
        <strain evidence="2">H14(2018)</strain>
    </source>
</reference>
<evidence type="ECO:0000313" key="1">
    <source>
        <dbReference type="EMBL" id="AXH93266.1"/>
    </source>
</evidence>
<dbReference type="AlphaFoldDB" id="A0A1C6RZI5"/>
<dbReference type="NCBIfam" id="NF033532">
    <property type="entry name" value="lone7para_assoc"/>
    <property type="match status" value="1"/>
</dbReference>
<protein>
    <submittedName>
        <fullName evidence="1">Type VII secretion system-associated protein</fullName>
    </submittedName>
</protein>
<dbReference type="EMBL" id="CP031263">
    <property type="protein sequence ID" value="AXH93266.1"/>
    <property type="molecule type" value="Genomic_DNA"/>
</dbReference>
<gene>
    <name evidence="1" type="ORF">DVH21_26820</name>
</gene>
<dbReference type="RefSeq" id="WP_091326911.1">
    <property type="nucleotide sequence ID" value="NZ_CBDRIQ010000006.1"/>
</dbReference>
<sequence length="121" mass="13065">MTHGAEPLDVLLHRMMRGDAAIDQVQSALRASPLDLAMNGDGRPLVVRSFDDLPCVVVATSADERARTFAPGWRRVEAAELAELLPDGIDVLVDPNGPEPVRLAAAIVWHALRFADEDTDG</sequence>
<reference evidence="1 2" key="1">
    <citation type="submission" date="2018-07" db="EMBL/GenBank/DDBJ databases">
        <authorList>
            <person name="Ye Y."/>
        </authorList>
    </citation>
    <scope>NUCLEOTIDE SEQUENCE [LARGE SCALE GENOMIC DNA]</scope>
    <source>
        <strain evidence="2">H14(2018)</strain>
    </source>
</reference>